<dbReference type="InterPro" id="IPR026838">
    <property type="entry name" value="YheC/D"/>
</dbReference>
<evidence type="ECO:0000256" key="1">
    <source>
        <dbReference type="PROSITE-ProRule" id="PRU00409"/>
    </source>
</evidence>
<dbReference type="Pfam" id="PF14398">
    <property type="entry name" value="ATPgrasp_YheCD"/>
    <property type="match status" value="1"/>
</dbReference>
<feature type="domain" description="ATP-grasp" evidence="2">
    <location>
        <begin position="207"/>
        <end position="442"/>
    </location>
</feature>
<dbReference type="InterPro" id="IPR013815">
    <property type="entry name" value="ATP_grasp_subdomain_1"/>
</dbReference>
<evidence type="ECO:0000313" key="4">
    <source>
        <dbReference type="Proteomes" id="UP000622687"/>
    </source>
</evidence>
<name>A0A934M4Z5_9CLOT</name>
<dbReference type="PROSITE" id="PS50975">
    <property type="entry name" value="ATP_GRASP"/>
    <property type="match status" value="1"/>
</dbReference>
<dbReference type="InterPro" id="IPR011761">
    <property type="entry name" value="ATP-grasp"/>
</dbReference>
<sequence length="457" mass="52947">MWIKIDVIDLEANIIYLPTTIAKTITEVAFVCFGKKKVLTQVQVMEDAAVTDVHSFNNPMTIKISKELANELLIVESLIYQLVADKGNIVIGPVIALLLGNRSHLYNPYYMKKYSDRLGVYSKFGGLIYGFSCKGVDWDNNVVYGLYYDNEKSQWRYGKFPFPSVIYRRNFHVSERLIKKLIDVTDGRLFNSTRFTKYELYKFVEKNKFLSNYLIPTELSVNESVIKNFLKEYKKVILKPIDLSRGRGICVIEEKQKGYKVLDYRNTEYLEKYLDDDDALEIFLKPNRSFFEKYLVQKHLELAMIDGSCFDVRVVMQKDSNKVWICTGIECRVAKKDSLITNISRGGYALPLSVALTKAFPDESNQKLLMQQLDNLCKKFCNHMDQMGEHFAEFGLDVAVDINKNLWLIEANVLPSFKGFKGMDYNNYLNIRYTPLIYAVSLTEFYESVSLESDKEE</sequence>
<keyword evidence="1" id="KW-0547">Nucleotide-binding</keyword>
<dbReference type="EMBL" id="JAEEGB010000026">
    <property type="protein sequence ID" value="MBI6874545.1"/>
    <property type="molecule type" value="Genomic_DNA"/>
</dbReference>
<dbReference type="GO" id="GO:0005524">
    <property type="term" value="F:ATP binding"/>
    <property type="evidence" value="ECO:0007669"/>
    <property type="project" value="UniProtKB-UniRule"/>
</dbReference>
<dbReference type="RefSeq" id="WP_211143915.1">
    <property type="nucleotide sequence ID" value="NZ_JAEEGB010000026.1"/>
</dbReference>
<dbReference type="Gene3D" id="3.30.1490.20">
    <property type="entry name" value="ATP-grasp fold, A domain"/>
    <property type="match status" value="1"/>
</dbReference>
<comment type="caution">
    <text evidence="3">The sequence shown here is derived from an EMBL/GenBank/DDBJ whole genome shotgun (WGS) entry which is preliminary data.</text>
</comment>
<reference evidence="3" key="1">
    <citation type="submission" date="2020-12" db="EMBL/GenBank/DDBJ databases">
        <title>Clostridium thailandense sp. nov., a novel acetogenic bacterium isolated from peat land soil in Thailand.</title>
        <authorList>
            <person name="Chaikitkaew S."/>
            <person name="Birkeland N.K."/>
        </authorList>
    </citation>
    <scope>NUCLEOTIDE SEQUENCE</scope>
    <source>
        <strain evidence="3">DSM 17425</strain>
    </source>
</reference>
<gene>
    <name evidence="3" type="ORF">I6U51_17870</name>
</gene>
<proteinExistence type="predicted"/>
<dbReference type="Proteomes" id="UP000622687">
    <property type="component" value="Unassembled WGS sequence"/>
</dbReference>
<evidence type="ECO:0000259" key="2">
    <source>
        <dbReference type="PROSITE" id="PS50975"/>
    </source>
</evidence>
<accession>A0A934M4Z5</accession>
<dbReference type="GO" id="GO:0046872">
    <property type="term" value="F:metal ion binding"/>
    <property type="evidence" value="ECO:0007669"/>
    <property type="project" value="InterPro"/>
</dbReference>
<evidence type="ECO:0000313" key="3">
    <source>
        <dbReference type="EMBL" id="MBI6874545.1"/>
    </source>
</evidence>
<keyword evidence="1" id="KW-0067">ATP-binding</keyword>
<keyword evidence="4" id="KW-1185">Reference proteome</keyword>
<dbReference type="AlphaFoldDB" id="A0A934M4Z5"/>
<protein>
    <submittedName>
        <fullName evidence="3">YheC/YheD family protein</fullName>
    </submittedName>
</protein>
<organism evidence="3 4">
    <name type="scientific">Clostridium aciditolerans</name>
    <dbReference type="NCBI Taxonomy" id="339861"/>
    <lineage>
        <taxon>Bacteria</taxon>
        <taxon>Bacillati</taxon>
        <taxon>Bacillota</taxon>
        <taxon>Clostridia</taxon>
        <taxon>Eubacteriales</taxon>
        <taxon>Clostridiaceae</taxon>
        <taxon>Clostridium</taxon>
    </lineage>
</organism>
<dbReference type="Gene3D" id="3.30.470.20">
    <property type="entry name" value="ATP-grasp fold, B domain"/>
    <property type="match status" value="1"/>
</dbReference>
<dbReference type="SUPFAM" id="SSF56059">
    <property type="entry name" value="Glutathione synthetase ATP-binding domain-like"/>
    <property type="match status" value="1"/>
</dbReference>